<feature type="region of interest" description="Disordered" evidence="1">
    <location>
        <begin position="73"/>
        <end position="111"/>
    </location>
</feature>
<feature type="compositionally biased region" description="Polar residues" evidence="1">
    <location>
        <begin position="92"/>
        <end position="111"/>
    </location>
</feature>
<sequence>MPNLMLFLLTIAVIFLAGLYFETLRKNTKLEAEVARLESTQVLLMVPDEQAEDIANWLKQHPDQTDAIIEFASDKNSSTNTKSVLLGPNAQPDKSSPTQAVNQQTNNMVSPQSDVIISENEDGVKVISLPNGGIRVTTRELDETESKKPLMD</sequence>
<dbReference type="EMBL" id="CP050313">
    <property type="protein sequence ID" value="QIR16127.1"/>
    <property type="molecule type" value="Genomic_DNA"/>
</dbReference>
<evidence type="ECO:0000313" key="3">
    <source>
        <dbReference type="Proteomes" id="UP000502608"/>
    </source>
</evidence>
<organism evidence="2 3">
    <name type="scientific">Shewanella aestuarii</name>
    <dbReference type="NCBI Taxonomy" id="1028752"/>
    <lineage>
        <taxon>Bacteria</taxon>
        <taxon>Pseudomonadati</taxon>
        <taxon>Pseudomonadota</taxon>
        <taxon>Gammaproteobacteria</taxon>
        <taxon>Alteromonadales</taxon>
        <taxon>Shewanellaceae</taxon>
        <taxon>Shewanella</taxon>
    </lineage>
</organism>
<evidence type="ECO:0000256" key="1">
    <source>
        <dbReference type="SAM" id="MobiDB-lite"/>
    </source>
</evidence>
<reference evidence="2 3" key="1">
    <citation type="submission" date="2020-03" db="EMBL/GenBank/DDBJ databases">
        <title>Complete genome sequence of Shewanella sp.</title>
        <authorList>
            <person name="Kim Y.-S."/>
            <person name="Kim S.-J."/>
            <person name="Jung H.-K."/>
            <person name="Kim K.-H."/>
        </authorList>
    </citation>
    <scope>NUCLEOTIDE SEQUENCE [LARGE SCALE GENOMIC DNA]</scope>
    <source>
        <strain evidence="2 3">PN3F2</strain>
    </source>
</reference>
<name>A0A6G9QQ02_9GAMM</name>
<feature type="compositionally biased region" description="Polar residues" evidence="1">
    <location>
        <begin position="74"/>
        <end position="83"/>
    </location>
</feature>
<gene>
    <name evidence="2" type="ORF">HBH39_05395</name>
</gene>
<keyword evidence="3" id="KW-1185">Reference proteome</keyword>
<dbReference type="AlphaFoldDB" id="A0A6G9QQ02"/>
<dbReference type="Proteomes" id="UP000502608">
    <property type="component" value="Chromosome"/>
</dbReference>
<accession>A0A6G9QQ02</accession>
<dbReference type="KEGG" id="saes:HBH39_05395"/>
<evidence type="ECO:0000313" key="2">
    <source>
        <dbReference type="EMBL" id="QIR16127.1"/>
    </source>
</evidence>
<proteinExistence type="predicted"/>
<protein>
    <submittedName>
        <fullName evidence="2">Membrane anchored protein in chemotaxis locus</fullName>
    </submittedName>
</protein>